<protein>
    <submittedName>
        <fullName evidence="2">DUF2542 family protein</fullName>
    </submittedName>
</protein>
<evidence type="ECO:0000313" key="2">
    <source>
        <dbReference type="EMBL" id="USU99514.1"/>
    </source>
</evidence>
<keyword evidence="1" id="KW-1133">Transmembrane helix</keyword>
<evidence type="ECO:0000256" key="1">
    <source>
        <dbReference type="SAM" id="Phobius"/>
    </source>
</evidence>
<name>A0ABY5CPZ6_9GAMM</name>
<gene>
    <name evidence="2" type="ORF">KFQ06_15810</name>
</gene>
<dbReference type="Pfam" id="PF10808">
    <property type="entry name" value="DUF2542"/>
    <property type="match status" value="1"/>
</dbReference>
<feature type="transmembrane region" description="Helical" evidence="1">
    <location>
        <begin position="6"/>
        <end position="24"/>
    </location>
</feature>
<organism evidence="2 3">
    <name type="scientific">Serratia entomophila</name>
    <dbReference type="NCBI Taxonomy" id="42906"/>
    <lineage>
        <taxon>Bacteria</taxon>
        <taxon>Pseudomonadati</taxon>
        <taxon>Pseudomonadota</taxon>
        <taxon>Gammaproteobacteria</taxon>
        <taxon>Enterobacterales</taxon>
        <taxon>Yersiniaceae</taxon>
        <taxon>Serratia</taxon>
    </lineage>
</organism>
<keyword evidence="1" id="KW-0812">Transmembrane</keyword>
<dbReference type="EMBL" id="CP074347">
    <property type="protein sequence ID" value="USU99514.1"/>
    <property type="molecule type" value="Genomic_DNA"/>
</dbReference>
<keyword evidence="3" id="KW-1185">Reference proteome</keyword>
<feature type="transmembrane region" description="Helical" evidence="1">
    <location>
        <begin position="54"/>
        <end position="77"/>
    </location>
</feature>
<sequence length="79" mass="9081">MGFGDIFLIIVIPLTSLMIMREGVKGYRRGAVDTLVKGSAVRVYAYKSEQPISFYFHVIFYILAGIAGWVLILYLYLWR</sequence>
<evidence type="ECO:0000313" key="3">
    <source>
        <dbReference type="Proteomes" id="UP001056873"/>
    </source>
</evidence>
<dbReference type="RefSeq" id="WP_234585388.1">
    <property type="nucleotide sequence ID" value="NZ_CAMIPG010000004.1"/>
</dbReference>
<accession>A0ABY5CPZ6</accession>
<dbReference type="GeneID" id="75023499"/>
<keyword evidence="1" id="KW-0472">Membrane</keyword>
<reference evidence="2" key="1">
    <citation type="journal article" date="2022" name="BMC Genomics">
        <title>Genome sequence of the entomopathogenic Serratia entomophila isolate 626 and characterisation of the species specific itaconate degradation pathway.</title>
        <authorList>
            <person name="Vaughan A.L."/>
            <person name="Altermann E."/>
            <person name="Glare T.R."/>
            <person name="Hurst M.R.H."/>
        </authorList>
    </citation>
    <scope>NUCLEOTIDE SEQUENCE</scope>
    <source>
        <strain evidence="2">626</strain>
    </source>
</reference>
<dbReference type="InterPro" id="IPR020155">
    <property type="entry name" value="Uncharacterised_YeiS"/>
</dbReference>
<proteinExistence type="predicted"/>
<dbReference type="Proteomes" id="UP001056873">
    <property type="component" value="Chromosome"/>
</dbReference>